<dbReference type="AlphaFoldDB" id="A0A0M3ANY4"/>
<dbReference type="SUPFAM" id="SSF51735">
    <property type="entry name" value="NAD(P)-binding Rossmann-fold domains"/>
    <property type="match status" value="1"/>
</dbReference>
<dbReference type="PRINTS" id="PR00080">
    <property type="entry name" value="SDRFAMILY"/>
</dbReference>
<name>A0A0M3ANY4_9SPHN</name>
<dbReference type="SMART" id="SM00822">
    <property type="entry name" value="PKS_KR"/>
    <property type="match status" value="1"/>
</dbReference>
<dbReference type="Pfam" id="PF00106">
    <property type="entry name" value="adh_short"/>
    <property type="match status" value="1"/>
</dbReference>
<sequence>MTASRISLSPRVALVTGAGQGLGRAHALALARHGAIVAVNDLSCEDAQSVAQEIVGSGGQAMACPANVADPDSVNAMIDSVMTRYGRIDILVNNAGILRDRTFAKSTIEDFRAVIDVNLMGSVHCTHAVWNLMRERQYGRIVFTTSSSGLYGNFGQANYSAAKMGLVGLMQTLAIEGKRHGIHVNCLAPSAATGMTSGLYDSGDLARLGSGMVAPAVVALCAQEAPTRAIILAGAGRFAQAHVTMTRGTYLNGEQDIAAAVLSHMDRIGDRDGDHVPASGPEQHQMEVAGLKHFANVPLI</sequence>
<reference evidence="5 6" key="1">
    <citation type="submission" date="2015-04" db="EMBL/GenBank/DDBJ databases">
        <title>Genome sequence of aromatic hydrocarbons-degrading Sphingobium chungbukense DJ77.</title>
        <authorList>
            <person name="Kim Y.-C."/>
            <person name="Chae J.-C."/>
        </authorList>
    </citation>
    <scope>NUCLEOTIDE SEQUENCE [LARGE SCALE GENOMIC DNA]</scope>
    <source>
        <strain evidence="5 6">DJ77</strain>
    </source>
</reference>
<dbReference type="Gene3D" id="3.40.50.720">
    <property type="entry name" value="NAD(P)-binding Rossmann-like Domain"/>
    <property type="match status" value="1"/>
</dbReference>
<comment type="caution">
    <text evidence="5">The sequence shown here is derived from an EMBL/GenBank/DDBJ whole genome shotgun (WGS) entry which is preliminary data.</text>
</comment>
<proteinExistence type="inferred from homology"/>
<dbReference type="RefSeq" id="WP_046764281.1">
    <property type="nucleotide sequence ID" value="NZ_LBIC01000006.1"/>
</dbReference>
<dbReference type="InterPro" id="IPR020904">
    <property type="entry name" value="Sc_DH/Rdtase_CS"/>
</dbReference>
<dbReference type="PATRIC" id="fig|56193.3.peg.2981"/>
<dbReference type="InterPro" id="IPR036291">
    <property type="entry name" value="NAD(P)-bd_dom_sf"/>
</dbReference>
<dbReference type="EMBL" id="LBIC01000006">
    <property type="protein sequence ID" value="KKW91555.1"/>
    <property type="molecule type" value="Genomic_DNA"/>
</dbReference>
<gene>
    <name evidence="5" type="ORF">YP76_14285</name>
</gene>
<evidence type="ECO:0000313" key="6">
    <source>
        <dbReference type="Proteomes" id="UP000033874"/>
    </source>
</evidence>
<evidence type="ECO:0000256" key="1">
    <source>
        <dbReference type="ARBA" id="ARBA00006484"/>
    </source>
</evidence>
<dbReference type="PRINTS" id="PR00081">
    <property type="entry name" value="GDHRDH"/>
</dbReference>
<evidence type="ECO:0000259" key="4">
    <source>
        <dbReference type="SMART" id="SM00822"/>
    </source>
</evidence>
<dbReference type="PANTHER" id="PTHR45024">
    <property type="entry name" value="DEHYDROGENASES, SHORT CHAIN"/>
    <property type="match status" value="1"/>
</dbReference>
<keyword evidence="2" id="KW-0560">Oxidoreductase</keyword>
<comment type="similarity">
    <text evidence="1 3">Belongs to the short-chain dehydrogenases/reductases (SDR) family.</text>
</comment>
<dbReference type="GO" id="GO:0016491">
    <property type="term" value="F:oxidoreductase activity"/>
    <property type="evidence" value="ECO:0007669"/>
    <property type="project" value="UniProtKB-KW"/>
</dbReference>
<dbReference type="Proteomes" id="UP000033874">
    <property type="component" value="Unassembled WGS sequence"/>
</dbReference>
<dbReference type="InterPro" id="IPR051687">
    <property type="entry name" value="Peroxisomal_Beta-Oxidation"/>
</dbReference>
<dbReference type="STRING" id="56193.YP76_14285"/>
<evidence type="ECO:0000256" key="3">
    <source>
        <dbReference type="RuleBase" id="RU000363"/>
    </source>
</evidence>
<dbReference type="PROSITE" id="PS00061">
    <property type="entry name" value="ADH_SHORT"/>
    <property type="match status" value="1"/>
</dbReference>
<dbReference type="PANTHER" id="PTHR45024:SF2">
    <property type="entry name" value="SCP2 DOMAIN-CONTAINING PROTEIN"/>
    <property type="match status" value="1"/>
</dbReference>
<dbReference type="FunFam" id="3.40.50.720:FF:000173">
    <property type="entry name" value="3-oxoacyl-[acyl-carrier protein] reductase"/>
    <property type="match status" value="1"/>
</dbReference>
<feature type="domain" description="Ketoreductase" evidence="4">
    <location>
        <begin position="11"/>
        <end position="211"/>
    </location>
</feature>
<organism evidence="5 6">
    <name type="scientific">Sphingobium chungbukense</name>
    <dbReference type="NCBI Taxonomy" id="56193"/>
    <lineage>
        <taxon>Bacteria</taxon>
        <taxon>Pseudomonadati</taxon>
        <taxon>Pseudomonadota</taxon>
        <taxon>Alphaproteobacteria</taxon>
        <taxon>Sphingomonadales</taxon>
        <taxon>Sphingomonadaceae</taxon>
        <taxon>Sphingobium</taxon>
    </lineage>
</organism>
<dbReference type="InterPro" id="IPR057326">
    <property type="entry name" value="KR_dom"/>
</dbReference>
<dbReference type="InterPro" id="IPR002347">
    <property type="entry name" value="SDR_fam"/>
</dbReference>
<keyword evidence="6" id="KW-1185">Reference proteome</keyword>
<accession>A0A0M3ANY4</accession>
<evidence type="ECO:0000313" key="5">
    <source>
        <dbReference type="EMBL" id="KKW91555.1"/>
    </source>
</evidence>
<protein>
    <submittedName>
        <fullName evidence="5">3-hydroxyacyl-CoA dehydrogenase</fullName>
    </submittedName>
</protein>
<evidence type="ECO:0000256" key="2">
    <source>
        <dbReference type="ARBA" id="ARBA00023002"/>
    </source>
</evidence>